<evidence type="ECO:0000313" key="7">
    <source>
        <dbReference type="EMBL" id="SPQ19463.1"/>
    </source>
</evidence>
<feature type="compositionally biased region" description="Acidic residues" evidence="4">
    <location>
        <begin position="252"/>
        <end position="271"/>
    </location>
</feature>
<reference evidence="7 8" key="1">
    <citation type="submission" date="2018-04" db="EMBL/GenBank/DDBJ databases">
        <authorList>
            <person name="Huttner S."/>
            <person name="Dainat J."/>
        </authorList>
    </citation>
    <scope>NUCLEOTIDE SEQUENCE [LARGE SCALE GENOMIC DNA]</scope>
</reference>
<feature type="region of interest" description="Disordered" evidence="4">
    <location>
        <begin position="711"/>
        <end position="738"/>
    </location>
</feature>
<comment type="subcellular location">
    <subcellularLocation>
        <location evidence="1">Nucleus</location>
    </subcellularLocation>
</comment>
<dbReference type="InterPro" id="IPR006910">
    <property type="entry name" value="Rad21_Rec8_N"/>
</dbReference>
<feature type="compositionally biased region" description="Low complexity" evidence="4">
    <location>
        <begin position="317"/>
        <end position="327"/>
    </location>
</feature>
<evidence type="ECO:0000256" key="1">
    <source>
        <dbReference type="ARBA" id="ARBA00004123"/>
    </source>
</evidence>
<feature type="compositionally biased region" description="Low complexity" evidence="4">
    <location>
        <begin position="291"/>
        <end position="304"/>
    </location>
</feature>
<keyword evidence="3" id="KW-0539">Nucleus</keyword>
<dbReference type="GO" id="GO:0005634">
    <property type="term" value="C:nucleus"/>
    <property type="evidence" value="ECO:0007669"/>
    <property type="project" value="UniProtKB-SubCell"/>
</dbReference>
<feature type="compositionally biased region" description="Low complexity" evidence="4">
    <location>
        <begin position="473"/>
        <end position="487"/>
    </location>
</feature>
<feature type="region of interest" description="Disordered" evidence="4">
    <location>
        <begin position="506"/>
        <end position="581"/>
    </location>
</feature>
<feature type="compositionally biased region" description="Basic and acidic residues" evidence="4">
    <location>
        <begin position="305"/>
        <end position="315"/>
    </location>
</feature>
<dbReference type="Proteomes" id="UP000289323">
    <property type="component" value="Unassembled WGS sequence"/>
</dbReference>
<dbReference type="GO" id="GO:0030892">
    <property type="term" value="C:mitotic cohesin complex"/>
    <property type="evidence" value="ECO:0007669"/>
    <property type="project" value="TreeGrafter"/>
</dbReference>
<name>A0A446BAD1_9PEZI</name>
<dbReference type="EMBL" id="OUUZ01000001">
    <property type="protein sequence ID" value="SPQ19463.1"/>
    <property type="molecule type" value="Genomic_DNA"/>
</dbReference>
<dbReference type="PANTHER" id="PTHR12585:SF70">
    <property type="entry name" value="RAD21_REC8 N TERMINAL DOMAIN PROTEIN (AFU_ORTHOLOGUE AFUA_6G02900)"/>
    <property type="match status" value="1"/>
</dbReference>
<evidence type="ECO:0000259" key="5">
    <source>
        <dbReference type="Pfam" id="PF04824"/>
    </source>
</evidence>
<feature type="domain" description="Rad21/Rec8-like protein C-terminal eukaryotic" evidence="5">
    <location>
        <begin position="658"/>
        <end position="687"/>
    </location>
</feature>
<dbReference type="InterPro" id="IPR039781">
    <property type="entry name" value="Rad21/Rec8-like"/>
</dbReference>
<proteinExistence type="inferred from homology"/>
<gene>
    <name evidence="7" type="ORF">TT172_LOCUS1882</name>
</gene>
<dbReference type="Pfam" id="PF04825">
    <property type="entry name" value="Rad21_Rec8_N"/>
    <property type="match status" value="1"/>
</dbReference>
<dbReference type="CDD" id="cd21789">
    <property type="entry name" value="Rad21_Rec8_M_SpRec8p-like"/>
    <property type="match status" value="1"/>
</dbReference>
<evidence type="ECO:0000256" key="4">
    <source>
        <dbReference type="SAM" id="MobiDB-lite"/>
    </source>
</evidence>
<evidence type="ECO:0000259" key="6">
    <source>
        <dbReference type="Pfam" id="PF04825"/>
    </source>
</evidence>
<dbReference type="InterPro" id="IPR036390">
    <property type="entry name" value="WH_DNA-bd_sf"/>
</dbReference>
<accession>A0A446BAD1</accession>
<feature type="region of interest" description="Disordered" evidence="4">
    <location>
        <begin position="243"/>
        <end position="348"/>
    </location>
</feature>
<protein>
    <submittedName>
        <fullName evidence="7">66c1307a-5534-4018-b53e-af38c93963b6</fullName>
    </submittedName>
</protein>
<dbReference type="AlphaFoldDB" id="A0A446BAD1"/>
<sequence>MFYSHEILTNQAHGVATVWLVSTIGLRSTTKKISRKAIQEVNVKKACETILQPAAPIALRLQGSLLYGLSRVYSQQCHYVLTDAERVQAHMRAFYSALGGRDNALDPQAGKSKREELILQDDPEFDLNTDLPAFHFDEDGNLVVPRGSQSSRKTSSQLSPLQGDGSFSGSNRSFLAAFDLSHSPLGGENSLIGEAFGAGTMTPGKGDDDLVPFGEDERELQAIDDWGIEIDADGNIIPVLEEPQLPRLPHPEEEETAQLQEDEFMPIDDQGDVIMGGTGDIFHSDPPIPLRQEQQQQNQQGNQGSEREQDEREAAAQEEASSRQAQVRARRQRRRPILAPDDQTKISRQELKSWSANYLANAEQASQTRRGVTATEARQNAFNLVFGGGIARVGVPTGIPGFPHPLASHFAGEGLQARLLGIIVTHPDGEDPEGPRGRRRSALEALELEEDEAPRRVRRRLSEEPSQDNQHSQPQLPQPDDGLPPLLGDDELPPVEVGRRAEFVLPDIPSDTPWNRGSSQIPSSSVKGGGSKPPSRQVSASPLHGRGNRSLMPGDEIERYSDNAPFPGSDGFEPLHSGPAGSLLSSPLFPGGTAQSASQIMRHALDREGQNFLDYVAAIAKEHGSLDAPATIANTGSGSGSVSSPARRWIEFDRLFEPEDRTRAVAAQAFYHVLSLATKSVIKVAQDGQGGTEPFGVIRLGVDTGMSFSAGDDDEDFAGLREEDGDEQEQQQEEILGD</sequence>
<feature type="region of interest" description="Disordered" evidence="4">
    <location>
        <begin position="142"/>
        <end position="165"/>
    </location>
</feature>
<dbReference type="InterPro" id="IPR023093">
    <property type="entry name" value="ScpA-like_C"/>
</dbReference>
<dbReference type="Pfam" id="PF04824">
    <property type="entry name" value="Rad21_Rec8"/>
    <property type="match status" value="1"/>
</dbReference>
<evidence type="ECO:0000256" key="3">
    <source>
        <dbReference type="ARBA" id="ARBA00023242"/>
    </source>
</evidence>
<feature type="domain" description="Rad21/Rec8-like protein N-terminal" evidence="6">
    <location>
        <begin position="1"/>
        <end position="113"/>
    </location>
</feature>
<evidence type="ECO:0000256" key="2">
    <source>
        <dbReference type="ARBA" id="ARBA00009870"/>
    </source>
</evidence>
<dbReference type="GO" id="GO:0003682">
    <property type="term" value="F:chromatin binding"/>
    <property type="evidence" value="ECO:0007669"/>
    <property type="project" value="TreeGrafter"/>
</dbReference>
<feature type="compositionally biased region" description="Low complexity" evidence="4">
    <location>
        <begin position="145"/>
        <end position="161"/>
    </location>
</feature>
<dbReference type="Gene3D" id="1.10.10.580">
    <property type="entry name" value="Structural maintenance of chromosome 1. Chain E"/>
    <property type="match status" value="1"/>
</dbReference>
<evidence type="ECO:0000313" key="8">
    <source>
        <dbReference type="Proteomes" id="UP000289323"/>
    </source>
</evidence>
<feature type="compositionally biased region" description="Polar residues" evidence="4">
    <location>
        <begin position="512"/>
        <end position="521"/>
    </location>
</feature>
<comment type="similarity">
    <text evidence="2">Belongs to the rad21 family.</text>
</comment>
<dbReference type="InterPro" id="IPR006909">
    <property type="entry name" value="Rad21/Rec8_C_eu"/>
</dbReference>
<feature type="region of interest" description="Disordered" evidence="4">
    <location>
        <begin position="443"/>
        <end position="493"/>
    </location>
</feature>
<organism evidence="7 8">
    <name type="scientific">Thermothielavioides terrestris</name>
    <dbReference type="NCBI Taxonomy" id="2587410"/>
    <lineage>
        <taxon>Eukaryota</taxon>
        <taxon>Fungi</taxon>
        <taxon>Dikarya</taxon>
        <taxon>Ascomycota</taxon>
        <taxon>Pezizomycotina</taxon>
        <taxon>Sordariomycetes</taxon>
        <taxon>Sordariomycetidae</taxon>
        <taxon>Sordariales</taxon>
        <taxon>Chaetomiaceae</taxon>
        <taxon>Thermothielavioides</taxon>
    </lineage>
</organism>
<dbReference type="PANTHER" id="PTHR12585">
    <property type="entry name" value="SCC1 / RAD21 FAMILY MEMBER"/>
    <property type="match status" value="1"/>
</dbReference>
<dbReference type="SUPFAM" id="SSF46785">
    <property type="entry name" value="Winged helix' DNA-binding domain"/>
    <property type="match status" value="1"/>
</dbReference>
<dbReference type="GO" id="GO:0007064">
    <property type="term" value="P:mitotic sister chromatid cohesion"/>
    <property type="evidence" value="ECO:0007669"/>
    <property type="project" value="TreeGrafter"/>
</dbReference>